<dbReference type="AlphaFoldDB" id="A0A7T4A136"/>
<organism evidence="3 4">
    <name type="scientific">Brevibacterium casei</name>
    <dbReference type="NCBI Taxonomy" id="33889"/>
    <lineage>
        <taxon>Bacteria</taxon>
        <taxon>Bacillati</taxon>
        <taxon>Actinomycetota</taxon>
        <taxon>Actinomycetes</taxon>
        <taxon>Micrococcales</taxon>
        <taxon>Brevibacteriaceae</taxon>
        <taxon>Brevibacterium</taxon>
    </lineage>
</organism>
<dbReference type="Proteomes" id="UP000595374">
    <property type="component" value="Chromosome"/>
</dbReference>
<feature type="domain" description="Putative regulatory protein FmdB zinc ribbon" evidence="2">
    <location>
        <begin position="1"/>
        <end position="41"/>
    </location>
</feature>
<evidence type="ECO:0000313" key="4">
    <source>
        <dbReference type="Proteomes" id="UP000595374"/>
    </source>
</evidence>
<name>A0A7T4A136_9MICO</name>
<evidence type="ECO:0000313" key="3">
    <source>
        <dbReference type="EMBL" id="QQB15340.1"/>
    </source>
</evidence>
<reference evidence="3 4" key="1">
    <citation type="submission" date="2020-12" db="EMBL/GenBank/DDBJ databases">
        <title>FDA dAtabase for Regulatory Grade micrObial Sequences (FDA-ARGOS): Supporting development and validation of Infectious Disease Dx tests.</title>
        <authorList>
            <person name="Sproer C."/>
            <person name="Gronow S."/>
            <person name="Severitt S."/>
            <person name="Schroder I."/>
            <person name="Tallon L."/>
            <person name="Sadzewicz L."/>
            <person name="Zhao X."/>
            <person name="Boylan J."/>
            <person name="Ott S."/>
            <person name="Bowen H."/>
            <person name="Vavikolanu K."/>
            <person name="Mehta A."/>
            <person name="Aluvathingal J."/>
            <person name="Nadendla S."/>
            <person name="Lowell S."/>
            <person name="Myers T."/>
            <person name="Yan Y."/>
            <person name="Sichtig H."/>
        </authorList>
    </citation>
    <scope>NUCLEOTIDE SEQUENCE [LARGE SCALE GENOMIC DNA]</scope>
    <source>
        <strain evidence="3 4">FDAARGOS_990</strain>
    </source>
</reference>
<dbReference type="RefSeq" id="WP_198500360.1">
    <property type="nucleotide sequence ID" value="NZ_CP065989.1"/>
</dbReference>
<proteinExistence type="predicted"/>
<feature type="region of interest" description="Disordered" evidence="1">
    <location>
        <begin position="61"/>
        <end position="94"/>
    </location>
</feature>
<dbReference type="EMBL" id="CP065989">
    <property type="protein sequence ID" value="QQB15340.1"/>
    <property type="molecule type" value="Genomic_DNA"/>
</dbReference>
<evidence type="ECO:0000259" key="2">
    <source>
        <dbReference type="SMART" id="SM00834"/>
    </source>
</evidence>
<protein>
    <submittedName>
        <fullName evidence="3">Zinc ribbon domain-containing protein</fullName>
    </submittedName>
</protein>
<dbReference type="NCBIfam" id="TIGR02605">
    <property type="entry name" value="CxxC_CxxC_SSSS"/>
    <property type="match status" value="1"/>
</dbReference>
<evidence type="ECO:0000256" key="1">
    <source>
        <dbReference type="SAM" id="MobiDB-lite"/>
    </source>
</evidence>
<gene>
    <name evidence="3" type="ORF">I6H47_05160</name>
</gene>
<dbReference type="Pfam" id="PF09723">
    <property type="entry name" value="Zn_ribbon_8"/>
    <property type="match status" value="1"/>
</dbReference>
<dbReference type="InterPro" id="IPR013429">
    <property type="entry name" value="Regulatory_FmdB_Zinc_ribbon"/>
</dbReference>
<dbReference type="SMART" id="SM00834">
    <property type="entry name" value="CxxC_CXXC_SSSS"/>
    <property type="match status" value="1"/>
</dbReference>
<sequence>MPTYVYRCDACGDTEQTFPMLEKPSTIACPRCAGTARSVVSSPHLGAGNTTAHRLLDATAATADAPPIVDRLPGSPRAPRRVSRDPRHQTLPRA</sequence>
<accession>A0A7T4A136</accession>